<dbReference type="InterPro" id="IPR029044">
    <property type="entry name" value="Nucleotide-diphossugar_trans"/>
</dbReference>
<dbReference type="Proteomes" id="UP001607151">
    <property type="component" value="Unassembled WGS sequence"/>
</dbReference>
<gene>
    <name evidence="1" type="ORF">ACGRQ9_01560</name>
</gene>
<organism evidence="1 2">
    <name type="scientific">Vibrio rumoiensis</name>
    <dbReference type="NCBI Taxonomy" id="76258"/>
    <lineage>
        <taxon>Bacteria</taxon>
        <taxon>Pseudomonadati</taxon>
        <taxon>Pseudomonadota</taxon>
        <taxon>Gammaproteobacteria</taxon>
        <taxon>Vibrionales</taxon>
        <taxon>Vibrionaceae</taxon>
        <taxon>Vibrio</taxon>
    </lineage>
</organism>
<dbReference type="EMBL" id="JBIHSN010000002">
    <property type="protein sequence ID" value="MFH0264230.1"/>
    <property type="molecule type" value="Genomic_DNA"/>
</dbReference>
<keyword evidence="2" id="KW-1185">Reference proteome</keyword>
<proteinExistence type="predicted"/>
<evidence type="ECO:0000313" key="2">
    <source>
        <dbReference type="Proteomes" id="UP001607151"/>
    </source>
</evidence>
<name>A0ABW7IRF8_9VIBR</name>
<sequence length="252" mass="29239">MNVYISIVNHHHDTMIVDNPTLPSLAKKFIVIIKSNTQATTRLTEYCLKHKIHLLQGHITKGFGTNNNEVFQYVKSHLNPTTEDFFLALNPDVEIAVDSVSDLIAQAIEYQADISAINLYTDKSFNNYDQSIRRYPSLLSPLKSLVGIPRSDVYDKSKIDTPTRVEWAAGSFLLFTINSFELLNGFDERYFMYFEDADICTRANKSNLNVYYFPSIKAVHFASHQNRRLLSKHFIWYWQSSIRYQIRLRLVV</sequence>
<dbReference type="PANTHER" id="PTHR43179">
    <property type="entry name" value="RHAMNOSYLTRANSFERASE WBBL"/>
    <property type="match status" value="1"/>
</dbReference>
<reference evidence="1 2" key="1">
    <citation type="submission" date="2024-10" db="EMBL/GenBank/DDBJ databases">
        <authorList>
            <person name="Yibar A."/>
            <person name="Saticioglu I.B."/>
            <person name="Duman M."/>
            <person name="Ajmi N."/>
            <person name="Gurler F."/>
            <person name="Ay H."/>
            <person name="Onuk E."/>
            <person name="Guler S."/>
            <person name="Romalde J.L."/>
        </authorList>
    </citation>
    <scope>NUCLEOTIDE SEQUENCE [LARGE SCALE GENOMIC DNA]</scope>
    <source>
        <strain evidence="1 2">14-MA-B</strain>
    </source>
</reference>
<comment type="caution">
    <text evidence="1">The sequence shown here is derived from an EMBL/GenBank/DDBJ whole genome shotgun (WGS) entry which is preliminary data.</text>
</comment>
<dbReference type="PANTHER" id="PTHR43179:SF7">
    <property type="entry name" value="RHAMNOSYLTRANSFERASE WBBL"/>
    <property type="match status" value="1"/>
</dbReference>
<protein>
    <submittedName>
        <fullName evidence="1">Glycosyltransferase family 2 protein</fullName>
    </submittedName>
</protein>
<dbReference type="SUPFAM" id="SSF53448">
    <property type="entry name" value="Nucleotide-diphospho-sugar transferases"/>
    <property type="match status" value="1"/>
</dbReference>
<dbReference type="RefSeq" id="WP_394607150.1">
    <property type="nucleotide sequence ID" value="NZ_JBIHSN010000002.1"/>
</dbReference>
<evidence type="ECO:0000313" key="1">
    <source>
        <dbReference type="EMBL" id="MFH0264230.1"/>
    </source>
</evidence>
<accession>A0ABW7IRF8</accession>
<dbReference type="Gene3D" id="3.90.550.10">
    <property type="entry name" value="Spore Coat Polysaccharide Biosynthesis Protein SpsA, Chain A"/>
    <property type="match status" value="1"/>
</dbReference>